<evidence type="ECO:0000313" key="1">
    <source>
        <dbReference type="EMBL" id="GMI06876.1"/>
    </source>
</evidence>
<comment type="caution">
    <text evidence="1">The sequence shown here is derived from an EMBL/GenBank/DDBJ whole genome shotgun (WGS) entry which is preliminary data.</text>
</comment>
<protein>
    <submittedName>
        <fullName evidence="1">Uncharacterized protein</fullName>
    </submittedName>
</protein>
<dbReference type="Proteomes" id="UP001165122">
    <property type="component" value="Unassembled WGS sequence"/>
</dbReference>
<dbReference type="EMBL" id="BRXW01000106">
    <property type="protein sequence ID" value="GMI06876.1"/>
    <property type="molecule type" value="Genomic_DNA"/>
</dbReference>
<sequence>MEIASTPVKAFNKATNYLPISRLTTINRINSTRYSFKIFAPPSQIPNSGNGAFITLEKVETIKDVDYVYTGQKEQVGVFDSFVNKVPGVEEKDRTPLRSLHKEEIE</sequence>
<evidence type="ECO:0000313" key="2">
    <source>
        <dbReference type="Proteomes" id="UP001165122"/>
    </source>
</evidence>
<name>A0A9W7CIR4_9STRA</name>
<accession>A0A9W7CIR4</accession>
<dbReference type="AlphaFoldDB" id="A0A9W7CIR4"/>
<keyword evidence="2" id="KW-1185">Reference proteome</keyword>
<gene>
    <name evidence="1" type="ORF">TrLO_g15391</name>
</gene>
<proteinExistence type="predicted"/>
<organism evidence="1 2">
    <name type="scientific">Triparma laevis f. longispina</name>
    <dbReference type="NCBI Taxonomy" id="1714387"/>
    <lineage>
        <taxon>Eukaryota</taxon>
        <taxon>Sar</taxon>
        <taxon>Stramenopiles</taxon>
        <taxon>Ochrophyta</taxon>
        <taxon>Bolidophyceae</taxon>
        <taxon>Parmales</taxon>
        <taxon>Triparmaceae</taxon>
        <taxon>Triparma</taxon>
    </lineage>
</organism>
<reference evidence="2" key="1">
    <citation type="journal article" date="2023" name="Commun. Biol.">
        <title>Genome analysis of Parmales, the sister group of diatoms, reveals the evolutionary specialization of diatoms from phago-mixotrophs to photoautotrophs.</title>
        <authorList>
            <person name="Ban H."/>
            <person name="Sato S."/>
            <person name="Yoshikawa S."/>
            <person name="Yamada K."/>
            <person name="Nakamura Y."/>
            <person name="Ichinomiya M."/>
            <person name="Sato N."/>
            <person name="Blanc-Mathieu R."/>
            <person name="Endo H."/>
            <person name="Kuwata A."/>
            <person name="Ogata H."/>
        </authorList>
    </citation>
    <scope>NUCLEOTIDE SEQUENCE [LARGE SCALE GENOMIC DNA]</scope>
    <source>
        <strain evidence="2">NIES 3700</strain>
    </source>
</reference>